<organism evidence="1 2">
    <name type="scientific">Actinopolymorpha rutila</name>
    <dbReference type="NCBI Taxonomy" id="446787"/>
    <lineage>
        <taxon>Bacteria</taxon>
        <taxon>Bacillati</taxon>
        <taxon>Actinomycetota</taxon>
        <taxon>Actinomycetes</taxon>
        <taxon>Propionibacteriales</taxon>
        <taxon>Actinopolymorphaceae</taxon>
        <taxon>Actinopolymorpha</taxon>
    </lineage>
</organism>
<proteinExistence type="predicted"/>
<dbReference type="Proteomes" id="UP000579605">
    <property type="component" value="Unassembled WGS sequence"/>
</dbReference>
<gene>
    <name evidence="1" type="ORF">F4554_000902</name>
</gene>
<dbReference type="AlphaFoldDB" id="A0A852Z5K8"/>
<keyword evidence="2" id="KW-1185">Reference proteome</keyword>
<sequence>MIATAAWTSAAEAALALGRRWTGTGKWLLRELRAHEPELADRWLSSHSDPTAIAGFVRDVLAHAGGPLFSGYTVAGERPSHA</sequence>
<reference evidence="1 2" key="1">
    <citation type="submission" date="2020-07" db="EMBL/GenBank/DDBJ databases">
        <title>Sequencing the genomes of 1000 actinobacteria strains.</title>
        <authorList>
            <person name="Klenk H.-P."/>
        </authorList>
    </citation>
    <scope>NUCLEOTIDE SEQUENCE [LARGE SCALE GENOMIC DNA]</scope>
    <source>
        <strain evidence="1 2">DSM 18448</strain>
    </source>
</reference>
<comment type="caution">
    <text evidence="1">The sequence shown here is derived from an EMBL/GenBank/DDBJ whole genome shotgun (WGS) entry which is preliminary data.</text>
</comment>
<evidence type="ECO:0000313" key="2">
    <source>
        <dbReference type="Proteomes" id="UP000579605"/>
    </source>
</evidence>
<protein>
    <submittedName>
        <fullName evidence="1">Uncharacterized protein</fullName>
    </submittedName>
</protein>
<dbReference type="EMBL" id="JACBZH010000001">
    <property type="protein sequence ID" value="NYH88264.1"/>
    <property type="molecule type" value="Genomic_DNA"/>
</dbReference>
<name>A0A852Z5K8_9ACTN</name>
<evidence type="ECO:0000313" key="1">
    <source>
        <dbReference type="EMBL" id="NYH88264.1"/>
    </source>
</evidence>
<accession>A0A852Z5K8</accession>
<dbReference type="RefSeq" id="WP_202889149.1">
    <property type="nucleotide sequence ID" value="NZ_BAAARR010000004.1"/>
</dbReference>